<dbReference type="EMBL" id="AZGY01000016">
    <property type="protein sequence ID" value="KZZ92117.1"/>
    <property type="molecule type" value="Genomic_DNA"/>
</dbReference>
<comment type="cofactor">
    <cofactor evidence="1 6">
        <name>heme</name>
        <dbReference type="ChEBI" id="CHEBI:30413"/>
    </cofactor>
</comment>
<dbReference type="PANTHER" id="PTHR47582:SF1">
    <property type="entry name" value="P450, PUTATIVE (EUROFUNG)-RELATED"/>
    <property type="match status" value="1"/>
</dbReference>
<dbReference type="InterPro" id="IPR001128">
    <property type="entry name" value="Cyt_P450"/>
</dbReference>
<sequence>MGSILVLTVGAAVAAYAFSRSLLRFSQDPREPPAAKTTIPFISPLLGFIQGMPNYLVTLRDEYHLPMYTLRMPGQRVYVVNSLPLISVLQRQNKTIAFAPIQAQAAAAVMGVGPADNAIIGSEQMLEHESYLSTFTSSIPPGLSPGPGLDELNGAAIRYISDSLAAMYGPKNPFRSAGLEQAWYDFEPCIVVHMLKAWPSVLARKSLKAREDGIIPAFGRYYAQHGHHQGSLLAQCQFQHNIDHGLRGRNVAATDVGHLVASLTNSVGSAFWLVYHVFSDPSRGKRIRNSCPLLLSTWQETLRYVHIGIAARVFIQDVMLDDQYLLKIGATDMTAAPVQHTDEAACDSTVGKLDHRRFLQAGDKKRRNPAAFRPFGGGTVLCPGRHFVSTEVMSFVALLLLRFDLRPVNKDGKWVAAPRKGYPMTSSMPTPKDKMNVEILPRDQRQWRVTFPATSNGVDVTAEDAANG</sequence>
<evidence type="ECO:0000313" key="7">
    <source>
        <dbReference type="EMBL" id="KZZ92117.1"/>
    </source>
</evidence>
<comment type="caution">
    <text evidence="7">The sequence shown here is derived from an EMBL/GenBank/DDBJ whole genome shotgun (WGS) entry which is preliminary data.</text>
</comment>
<dbReference type="GO" id="GO:0016705">
    <property type="term" value="F:oxidoreductase activity, acting on paired donors, with incorporation or reduction of molecular oxygen"/>
    <property type="evidence" value="ECO:0007669"/>
    <property type="project" value="InterPro"/>
</dbReference>
<dbReference type="Gene3D" id="1.10.630.10">
    <property type="entry name" value="Cytochrome P450"/>
    <property type="match status" value="1"/>
</dbReference>
<keyword evidence="5" id="KW-0560">Oxidoreductase</keyword>
<dbReference type="STRING" id="1081109.A0A167Z3K7"/>
<reference evidence="7 8" key="1">
    <citation type="journal article" date="2016" name="Genome Biol. Evol.">
        <title>Divergent and convergent evolution of fungal pathogenicity.</title>
        <authorList>
            <person name="Shang Y."/>
            <person name="Xiao G."/>
            <person name="Zheng P."/>
            <person name="Cen K."/>
            <person name="Zhan S."/>
            <person name="Wang C."/>
        </authorList>
    </citation>
    <scope>NUCLEOTIDE SEQUENCE [LARGE SCALE GENOMIC DNA]</scope>
    <source>
        <strain evidence="7 8">RCEF 2490</strain>
    </source>
</reference>
<dbReference type="InterPro" id="IPR053007">
    <property type="entry name" value="CYP450_monoxygenase_sec-met"/>
</dbReference>
<evidence type="ECO:0000256" key="6">
    <source>
        <dbReference type="PIRSR" id="PIRSR602403-1"/>
    </source>
</evidence>
<gene>
    <name evidence="7" type="ORF">AAL_06327</name>
</gene>
<keyword evidence="4 6" id="KW-0408">Iron</keyword>
<keyword evidence="6" id="KW-0349">Heme</keyword>
<dbReference type="OrthoDB" id="1470350at2759"/>
<name>A0A167Z3K7_9HYPO</name>
<dbReference type="PANTHER" id="PTHR47582">
    <property type="entry name" value="P450, PUTATIVE (EUROFUNG)-RELATED"/>
    <property type="match status" value="1"/>
</dbReference>
<dbReference type="Proteomes" id="UP000078544">
    <property type="component" value="Unassembled WGS sequence"/>
</dbReference>
<comment type="similarity">
    <text evidence="2">Belongs to the cytochrome P450 family.</text>
</comment>
<dbReference type="AlphaFoldDB" id="A0A167Z3K7"/>
<dbReference type="GO" id="GO:0005506">
    <property type="term" value="F:iron ion binding"/>
    <property type="evidence" value="ECO:0007669"/>
    <property type="project" value="InterPro"/>
</dbReference>
<evidence type="ECO:0000256" key="5">
    <source>
        <dbReference type="ARBA" id="ARBA00023033"/>
    </source>
</evidence>
<accession>A0A167Z3K7</accession>
<dbReference type="InterPro" id="IPR036396">
    <property type="entry name" value="Cyt_P450_sf"/>
</dbReference>
<dbReference type="PRINTS" id="PR00465">
    <property type="entry name" value="EP450IV"/>
</dbReference>
<evidence type="ECO:0000313" key="8">
    <source>
        <dbReference type="Proteomes" id="UP000078544"/>
    </source>
</evidence>
<evidence type="ECO:0000256" key="4">
    <source>
        <dbReference type="ARBA" id="ARBA00023004"/>
    </source>
</evidence>
<keyword evidence="3 6" id="KW-0479">Metal-binding</keyword>
<evidence type="ECO:0000256" key="2">
    <source>
        <dbReference type="ARBA" id="ARBA00010617"/>
    </source>
</evidence>
<evidence type="ECO:0000256" key="3">
    <source>
        <dbReference type="ARBA" id="ARBA00022723"/>
    </source>
</evidence>
<dbReference type="Pfam" id="PF00067">
    <property type="entry name" value="p450"/>
    <property type="match status" value="1"/>
</dbReference>
<dbReference type="SUPFAM" id="SSF48264">
    <property type="entry name" value="Cytochrome P450"/>
    <property type="match status" value="1"/>
</dbReference>
<dbReference type="GO" id="GO:0004497">
    <property type="term" value="F:monooxygenase activity"/>
    <property type="evidence" value="ECO:0007669"/>
    <property type="project" value="UniProtKB-KW"/>
</dbReference>
<dbReference type="CDD" id="cd11040">
    <property type="entry name" value="CYP7_CYP8-like"/>
    <property type="match status" value="1"/>
</dbReference>
<organism evidence="7 8">
    <name type="scientific">Moelleriella libera RCEF 2490</name>
    <dbReference type="NCBI Taxonomy" id="1081109"/>
    <lineage>
        <taxon>Eukaryota</taxon>
        <taxon>Fungi</taxon>
        <taxon>Dikarya</taxon>
        <taxon>Ascomycota</taxon>
        <taxon>Pezizomycotina</taxon>
        <taxon>Sordariomycetes</taxon>
        <taxon>Hypocreomycetidae</taxon>
        <taxon>Hypocreales</taxon>
        <taxon>Clavicipitaceae</taxon>
        <taxon>Moelleriella</taxon>
    </lineage>
</organism>
<keyword evidence="5" id="KW-0503">Monooxygenase</keyword>
<keyword evidence="8" id="KW-1185">Reference proteome</keyword>
<protein>
    <submittedName>
        <fullName evidence="7">Cytochrome P450</fullName>
    </submittedName>
</protein>
<proteinExistence type="inferred from homology"/>
<feature type="binding site" description="axial binding residue" evidence="6">
    <location>
        <position position="382"/>
    </location>
    <ligand>
        <name>heme</name>
        <dbReference type="ChEBI" id="CHEBI:30413"/>
    </ligand>
    <ligandPart>
        <name>Fe</name>
        <dbReference type="ChEBI" id="CHEBI:18248"/>
    </ligandPart>
</feature>
<dbReference type="InterPro" id="IPR002403">
    <property type="entry name" value="Cyt_P450_E_grp-IV"/>
</dbReference>
<dbReference type="GO" id="GO:0020037">
    <property type="term" value="F:heme binding"/>
    <property type="evidence" value="ECO:0007669"/>
    <property type="project" value="InterPro"/>
</dbReference>
<evidence type="ECO:0000256" key="1">
    <source>
        <dbReference type="ARBA" id="ARBA00001971"/>
    </source>
</evidence>